<sequence>MSARTRLKAAAGDPVRRRTVVRRPLRQGEGESPAEERDAKTPAEKLATEAPTETSTRTSTEAARRGAAGGRTRRAFRGPRLVVTCLAIALAAAVAAAGFAGYGWYAQQRLDEAHQQALAAARQTTVNFVSVSAATVDRDLKRVTDGATGDFKDEFTRGAPQVRAAVVENKVESRGSVLRAALVSGDNDSAVVLVAVDATVKNVKAPQGRLSHYRIQVNVTKDAKSGQWLVSKLQFVG</sequence>
<organism evidence="5 6">
    <name type="scientific">Planosporangium flavigriseum</name>
    <dbReference type="NCBI Taxonomy" id="373681"/>
    <lineage>
        <taxon>Bacteria</taxon>
        <taxon>Bacillati</taxon>
        <taxon>Actinomycetota</taxon>
        <taxon>Actinomycetes</taxon>
        <taxon>Micromonosporales</taxon>
        <taxon>Micromonosporaceae</taxon>
        <taxon>Planosporangium</taxon>
    </lineage>
</organism>
<dbReference type="RefSeq" id="WP_168076054.1">
    <property type="nucleotide sequence ID" value="NZ_BAAAQJ010000022.1"/>
</dbReference>
<feature type="transmembrane region" description="Helical" evidence="4">
    <location>
        <begin position="81"/>
        <end position="105"/>
    </location>
</feature>
<gene>
    <name evidence="5" type="ORF">Pfl04_00310</name>
</gene>
<keyword evidence="2 4" id="KW-0472">Membrane</keyword>
<dbReference type="EMBL" id="BONU01000001">
    <property type="protein sequence ID" value="GIG71627.1"/>
    <property type="molecule type" value="Genomic_DNA"/>
</dbReference>
<keyword evidence="4" id="KW-1133">Transmembrane helix</keyword>
<protein>
    <recommendedName>
        <fullName evidence="7">Mce-associated membrane protein</fullName>
    </recommendedName>
</protein>
<evidence type="ECO:0000256" key="2">
    <source>
        <dbReference type="ARBA" id="ARBA00023136"/>
    </source>
</evidence>
<evidence type="ECO:0000313" key="6">
    <source>
        <dbReference type="Proteomes" id="UP000653674"/>
    </source>
</evidence>
<feature type="region of interest" description="Disordered" evidence="3">
    <location>
        <begin position="1"/>
        <end position="72"/>
    </location>
</feature>
<evidence type="ECO:0000256" key="4">
    <source>
        <dbReference type="SAM" id="Phobius"/>
    </source>
</evidence>
<comment type="subcellular location">
    <subcellularLocation>
        <location evidence="1">Membrane</location>
    </subcellularLocation>
</comment>
<dbReference type="AlphaFoldDB" id="A0A8J3PJB0"/>
<dbReference type="PANTHER" id="PTHR37042">
    <property type="entry name" value="OUTER MEMBRANE PROTEIN RV1973"/>
    <property type="match status" value="1"/>
</dbReference>
<feature type="compositionally biased region" description="Low complexity" evidence="3">
    <location>
        <begin position="48"/>
        <end position="61"/>
    </location>
</feature>
<accession>A0A8J3PJB0</accession>
<feature type="compositionally biased region" description="Basic and acidic residues" evidence="3">
    <location>
        <begin position="26"/>
        <end position="47"/>
    </location>
</feature>
<proteinExistence type="predicted"/>
<evidence type="ECO:0000256" key="1">
    <source>
        <dbReference type="ARBA" id="ARBA00004370"/>
    </source>
</evidence>
<keyword evidence="4" id="KW-0812">Transmembrane</keyword>
<reference evidence="5" key="1">
    <citation type="submission" date="2021-01" db="EMBL/GenBank/DDBJ databases">
        <title>Whole genome shotgun sequence of Planosporangium flavigriseum NBRC 105377.</title>
        <authorList>
            <person name="Komaki H."/>
            <person name="Tamura T."/>
        </authorList>
    </citation>
    <scope>NUCLEOTIDE SEQUENCE</scope>
    <source>
        <strain evidence="5">NBRC 105377</strain>
    </source>
</reference>
<dbReference type="GO" id="GO:0016020">
    <property type="term" value="C:membrane"/>
    <property type="evidence" value="ECO:0007669"/>
    <property type="project" value="UniProtKB-SubCell"/>
</dbReference>
<dbReference type="PANTHER" id="PTHR37042:SF4">
    <property type="entry name" value="OUTER MEMBRANE PROTEIN RV1973"/>
    <property type="match status" value="1"/>
</dbReference>
<evidence type="ECO:0008006" key="7">
    <source>
        <dbReference type="Google" id="ProtNLM"/>
    </source>
</evidence>
<dbReference type="Proteomes" id="UP000653674">
    <property type="component" value="Unassembled WGS sequence"/>
</dbReference>
<name>A0A8J3PJB0_9ACTN</name>
<evidence type="ECO:0000313" key="5">
    <source>
        <dbReference type="EMBL" id="GIG71627.1"/>
    </source>
</evidence>
<comment type="caution">
    <text evidence="5">The sequence shown here is derived from an EMBL/GenBank/DDBJ whole genome shotgun (WGS) entry which is preliminary data.</text>
</comment>
<keyword evidence="6" id="KW-1185">Reference proteome</keyword>
<evidence type="ECO:0000256" key="3">
    <source>
        <dbReference type="SAM" id="MobiDB-lite"/>
    </source>
</evidence>